<protein>
    <recommendedName>
        <fullName evidence="3">Integrase zinc-binding domain-containing protein</fullName>
    </recommendedName>
</protein>
<dbReference type="InterPro" id="IPR041588">
    <property type="entry name" value="Integrase_H2C2"/>
</dbReference>
<feature type="region of interest" description="Disordered" evidence="2">
    <location>
        <begin position="1"/>
        <end position="21"/>
    </location>
</feature>
<name>A0AAN7QKU9_9COLE</name>
<gene>
    <name evidence="4" type="ORF">RN001_006192</name>
</gene>
<comment type="caution">
    <text evidence="4">The sequence shown here is derived from an EMBL/GenBank/DDBJ whole genome shotgun (WGS) entry which is preliminary data.</text>
</comment>
<dbReference type="EMBL" id="JARPUR010000002">
    <property type="protein sequence ID" value="KAK4882873.1"/>
    <property type="molecule type" value="Genomic_DNA"/>
</dbReference>
<accession>A0AAN7QKU9</accession>
<dbReference type="Proteomes" id="UP001353858">
    <property type="component" value="Unassembled WGS sequence"/>
</dbReference>
<evidence type="ECO:0000313" key="5">
    <source>
        <dbReference type="Proteomes" id="UP001353858"/>
    </source>
</evidence>
<feature type="domain" description="Integrase zinc-binding" evidence="3">
    <location>
        <begin position="117"/>
        <end position="157"/>
    </location>
</feature>
<dbReference type="AlphaFoldDB" id="A0AAN7QKU9"/>
<feature type="coiled-coil region" evidence="1">
    <location>
        <begin position="46"/>
        <end position="83"/>
    </location>
</feature>
<reference evidence="5" key="1">
    <citation type="submission" date="2023-01" db="EMBL/GenBank/DDBJ databases">
        <title>Key to firefly adult light organ development and bioluminescence: homeobox transcription factors regulate luciferase expression and transportation to peroxisome.</title>
        <authorList>
            <person name="Fu X."/>
        </authorList>
    </citation>
    <scope>NUCLEOTIDE SEQUENCE [LARGE SCALE GENOMIC DNA]</scope>
</reference>
<evidence type="ECO:0000259" key="3">
    <source>
        <dbReference type="Pfam" id="PF17921"/>
    </source>
</evidence>
<evidence type="ECO:0000256" key="2">
    <source>
        <dbReference type="SAM" id="MobiDB-lite"/>
    </source>
</evidence>
<organism evidence="4 5">
    <name type="scientific">Aquatica leii</name>
    <dbReference type="NCBI Taxonomy" id="1421715"/>
    <lineage>
        <taxon>Eukaryota</taxon>
        <taxon>Metazoa</taxon>
        <taxon>Ecdysozoa</taxon>
        <taxon>Arthropoda</taxon>
        <taxon>Hexapoda</taxon>
        <taxon>Insecta</taxon>
        <taxon>Pterygota</taxon>
        <taxon>Neoptera</taxon>
        <taxon>Endopterygota</taxon>
        <taxon>Coleoptera</taxon>
        <taxon>Polyphaga</taxon>
        <taxon>Elateriformia</taxon>
        <taxon>Elateroidea</taxon>
        <taxon>Lampyridae</taxon>
        <taxon>Luciolinae</taxon>
        <taxon>Aquatica</taxon>
    </lineage>
</organism>
<keyword evidence="5" id="KW-1185">Reference proteome</keyword>
<sequence>MENIQDSQEIMEAPEAPTQKMDMSMLLKVMQSIQTGQEEMKAGQRVVKRKEEEKKLKELMRNLEDKQKEDKHLNWIIKELEEDKMNKGEELKKNFRIQGGLLFRRGSRSEDWWTICVPSKIEKEVIKVYHEMLGHFGTQKIVSSIKENCYITNLGKKLQFTKRS</sequence>
<dbReference type="Gene3D" id="1.10.340.70">
    <property type="match status" value="1"/>
</dbReference>
<proteinExistence type="predicted"/>
<keyword evidence="1" id="KW-0175">Coiled coil</keyword>
<evidence type="ECO:0000313" key="4">
    <source>
        <dbReference type="EMBL" id="KAK4882873.1"/>
    </source>
</evidence>
<dbReference type="Pfam" id="PF17921">
    <property type="entry name" value="Integrase_H2C2"/>
    <property type="match status" value="1"/>
</dbReference>
<evidence type="ECO:0000256" key="1">
    <source>
        <dbReference type="SAM" id="Coils"/>
    </source>
</evidence>